<sequence>MHEPSERDEHRFDPEIDAAKALLNRMRKLAEERGETRVDAARMEKVRKRKASRRGFAAEKPESAEGAIRDPRAIGDVVSRLSKARGWNTQVAVGSVLGRWAEIIGADNAKHCQPESFEDTVVVMRCDTTARAAQMRLMSHDILKKFDAELGPGIVTVLKVLGPNAPSWRHGMRSVAGRGPRDTYG</sequence>
<evidence type="ECO:0000256" key="1">
    <source>
        <dbReference type="SAM" id="MobiDB-lite"/>
    </source>
</evidence>
<evidence type="ECO:0000313" key="2">
    <source>
        <dbReference type="EMBL" id="PMQ20045.1"/>
    </source>
</evidence>
<reference evidence="3 5" key="2">
    <citation type="submission" date="2019-03" db="EMBL/GenBank/DDBJ databases">
        <title>Glutamicibacter sp. LJH19 genome.</title>
        <authorList>
            <person name="Sinai Borker S."/>
            <person name="Kumar R."/>
        </authorList>
    </citation>
    <scope>NUCLEOTIDE SEQUENCE [LARGE SCALE GENOMIC DNA]</scope>
    <source>
        <strain evidence="3 5">LJH19</strain>
    </source>
</reference>
<organism evidence="2 4">
    <name type="scientific">Glutamicibacter arilaitensis</name>
    <dbReference type="NCBI Taxonomy" id="256701"/>
    <lineage>
        <taxon>Bacteria</taxon>
        <taxon>Bacillati</taxon>
        <taxon>Actinomycetota</taxon>
        <taxon>Actinomycetes</taxon>
        <taxon>Micrococcales</taxon>
        <taxon>Micrococcaceae</taxon>
        <taxon>Glutamicibacter</taxon>
    </lineage>
</organism>
<feature type="region of interest" description="Disordered" evidence="1">
    <location>
        <begin position="40"/>
        <end position="64"/>
    </location>
</feature>
<dbReference type="GeneID" id="303183630"/>
<evidence type="ECO:0000313" key="4">
    <source>
        <dbReference type="Proteomes" id="UP000235739"/>
    </source>
</evidence>
<gene>
    <name evidence="2" type="ORF">CIK84_14480</name>
    <name evidence="3" type="ORF">EXY26_00775</name>
</gene>
<accession>A0A2N7S1N6</accession>
<dbReference type="EMBL" id="PNQX01000002">
    <property type="protein sequence ID" value="PMQ20045.1"/>
    <property type="molecule type" value="Genomic_DNA"/>
</dbReference>
<comment type="caution">
    <text evidence="2">The sequence shown here is derived from an EMBL/GenBank/DDBJ whole genome shotgun (WGS) entry which is preliminary data.</text>
</comment>
<dbReference type="RefSeq" id="WP_013347407.1">
    <property type="nucleotide sequence ID" value="NZ_JABUYH010000008.1"/>
</dbReference>
<dbReference type="Proteomes" id="UP000297638">
    <property type="component" value="Unassembled WGS sequence"/>
</dbReference>
<dbReference type="PANTHER" id="PTHR36456">
    <property type="entry name" value="UPF0232 PROTEIN SCO3875"/>
    <property type="match status" value="1"/>
</dbReference>
<name>A0A2N7S1N6_9MICC</name>
<proteinExistence type="predicted"/>
<protein>
    <submittedName>
        <fullName evidence="2">DUF721 domain-containing protein</fullName>
    </submittedName>
</protein>
<dbReference type="PANTHER" id="PTHR36456:SF1">
    <property type="entry name" value="UPF0232 PROTEIN SCO3875"/>
    <property type="match status" value="1"/>
</dbReference>
<evidence type="ECO:0000313" key="3">
    <source>
        <dbReference type="EMBL" id="TFH55656.1"/>
    </source>
</evidence>
<dbReference type="InterPro" id="IPR007922">
    <property type="entry name" value="DciA-like"/>
</dbReference>
<evidence type="ECO:0000313" key="5">
    <source>
        <dbReference type="Proteomes" id="UP000297638"/>
    </source>
</evidence>
<dbReference type="EMBL" id="SPDS01000001">
    <property type="protein sequence ID" value="TFH55656.1"/>
    <property type="molecule type" value="Genomic_DNA"/>
</dbReference>
<reference evidence="2 4" key="1">
    <citation type="journal article" date="2017" name="Elife">
        <title>Extensive horizontal gene transfer in cheese-associated bacteria.</title>
        <authorList>
            <person name="Bonham K.S."/>
            <person name="Wolfe B.E."/>
            <person name="Dutton R.J."/>
        </authorList>
    </citation>
    <scope>NUCLEOTIDE SEQUENCE [LARGE SCALE GENOMIC DNA]</scope>
    <source>
        <strain evidence="2 4">JB182</strain>
    </source>
</reference>
<dbReference type="AlphaFoldDB" id="A0A2N7S1N6"/>
<dbReference type="Pfam" id="PF05258">
    <property type="entry name" value="DciA"/>
    <property type="match status" value="1"/>
</dbReference>
<dbReference type="Proteomes" id="UP000235739">
    <property type="component" value="Unassembled WGS sequence"/>
</dbReference>
<dbReference type="OMA" id="MGRWPQI"/>